<reference evidence="2" key="1">
    <citation type="journal article" date="2008" name="Appl. Environ. Microbiol.">
        <title>A Rhodococcus qsdA-encoded enzyme defines a novel class of large-spectrum quorum-quenching lactonases.</title>
        <authorList>
            <person name="Uroz S."/>
            <person name="Oger P.M."/>
            <person name="Chapelle E."/>
            <person name="Adeline M.T."/>
            <person name="Faure D."/>
            <person name="Dessaux Y."/>
        </authorList>
    </citation>
    <scope>NUCLEOTIDE SEQUENCE</scope>
    <source>
        <strain evidence="2">W2</strain>
    </source>
</reference>
<proteinExistence type="predicted"/>
<protein>
    <submittedName>
        <fullName evidence="2">Uncharacterized protein</fullName>
    </submittedName>
</protein>
<feature type="compositionally biased region" description="Low complexity" evidence="1">
    <location>
        <begin position="101"/>
        <end position="110"/>
    </location>
</feature>
<evidence type="ECO:0000313" key="2">
    <source>
        <dbReference type="EMBL" id="AAT06803.1"/>
    </source>
</evidence>
<evidence type="ECO:0000256" key="1">
    <source>
        <dbReference type="SAM" id="MobiDB-lite"/>
    </source>
</evidence>
<sequence length="171" mass="18460">MRTRASPSTCGESVIVSWPASTWDCKISAVMEAEIDSMEPGIIASLMNTIGSRLVSARSSVDDSTDRITRPKTSRMYSGPCPDACDIAFRYVRSVASASTVPSSSSRLPTQRYSVARPTPRRSASSDMSSGSSARYMLAAVSIARRRSRSVGIGTFSPVVRYCTISAVEKW</sequence>
<dbReference type="EMBL" id="AY541692">
    <property type="protein sequence ID" value="AAT06803.1"/>
    <property type="molecule type" value="Genomic_DNA"/>
</dbReference>
<name>Q5DQU2_RHOER</name>
<organism evidence="2">
    <name type="scientific">Rhodococcus erythropolis</name>
    <name type="common">Arthrobacter picolinophilus</name>
    <dbReference type="NCBI Taxonomy" id="1833"/>
    <lineage>
        <taxon>Bacteria</taxon>
        <taxon>Bacillati</taxon>
        <taxon>Actinomycetota</taxon>
        <taxon>Actinomycetes</taxon>
        <taxon>Mycobacteriales</taxon>
        <taxon>Nocardiaceae</taxon>
        <taxon>Rhodococcus</taxon>
        <taxon>Rhodococcus erythropolis group</taxon>
    </lineage>
</organism>
<feature type="region of interest" description="Disordered" evidence="1">
    <location>
        <begin position="101"/>
        <end position="130"/>
    </location>
</feature>
<accession>Q5DQU2</accession>
<dbReference type="AlphaFoldDB" id="Q5DQU2"/>